<evidence type="ECO:0000259" key="1">
    <source>
        <dbReference type="Pfam" id="PF00501"/>
    </source>
</evidence>
<dbReference type="PANTHER" id="PTHR43767">
    <property type="entry name" value="LONG-CHAIN-FATTY-ACID--COA LIGASE"/>
    <property type="match status" value="1"/>
</dbReference>
<evidence type="ECO:0000313" key="2">
    <source>
        <dbReference type="EMBL" id="CAB4602911.1"/>
    </source>
</evidence>
<sequence length="356" mass="37514">MDTKSQREVRLIDGAWSITQIMASLAKALVSDGPALGFGAVTSQAVEAKVAILVTSTGSTGANKEYALSASALLASAKASNKYLAATSGQTWSLLLPLTHIAAVNVLVRSLELGTIPVNLIAHIGEYPKVDYTAIVPTQLYNALNGDQRLLNHLQSAKAVLVGGAALTDELATKASAAGINIITTYGMSETSGGCVYNGEPLEGVQITIADSGFIKIKGAVLANNLSLDSENWFATSDLGEIVDNRLRILGRGDDVIISGGENISLSEIENTISEIFANLELAAFAIKSEKWGQELHIAAVNAPSDFDLTVERILVEKFGHAAKPKRFHQLSALPLIGIGKVDRKALAQSAMKMGF</sequence>
<proteinExistence type="predicted"/>
<gene>
    <name evidence="2" type="ORF">UFOPK1852_00197</name>
</gene>
<dbReference type="InterPro" id="IPR050237">
    <property type="entry name" value="ATP-dep_AMP-bd_enzyme"/>
</dbReference>
<dbReference type="PANTHER" id="PTHR43767:SF1">
    <property type="entry name" value="NONRIBOSOMAL PEPTIDE SYNTHASE PES1 (EUROFUNG)-RELATED"/>
    <property type="match status" value="1"/>
</dbReference>
<protein>
    <submittedName>
        <fullName evidence="2">Unannotated protein</fullName>
    </submittedName>
</protein>
<dbReference type="Pfam" id="PF00501">
    <property type="entry name" value="AMP-binding"/>
    <property type="match status" value="1"/>
</dbReference>
<dbReference type="InterPro" id="IPR045851">
    <property type="entry name" value="AMP-bd_C_sf"/>
</dbReference>
<dbReference type="AlphaFoldDB" id="A0A6J6GNL0"/>
<reference evidence="2" key="1">
    <citation type="submission" date="2020-05" db="EMBL/GenBank/DDBJ databases">
        <authorList>
            <person name="Chiriac C."/>
            <person name="Salcher M."/>
            <person name="Ghai R."/>
            <person name="Kavagutti S V."/>
        </authorList>
    </citation>
    <scope>NUCLEOTIDE SEQUENCE</scope>
</reference>
<dbReference type="SUPFAM" id="SSF56801">
    <property type="entry name" value="Acetyl-CoA synthetase-like"/>
    <property type="match status" value="1"/>
</dbReference>
<accession>A0A6J6GNL0</accession>
<name>A0A6J6GNL0_9ZZZZ</name>
<dbReference type="Gene3D" id="3.30.300.30">
    <property type="match status" value="1"/>
</dbReference>
<feature type="domain" description="AMP-dependent synthetase/ligase" evidence="1">
    <location>
        <begin position="44"/>
        <end position="199"/>
    </location>
</feature>
<dbReference type="InterPro" id="IPR042099">
    <property type="entry name" value="ANL_N_sf"/>
</dbReference>
<dbReference type="InterPro" id="IPR000873">
    <property type="entry name" value="AMP-dep_synth/lig_dom"/>
</dbReference>
<dbReference type="GO" id="GO:0016878">
    <property type="term" value="F:acid-thiol ligase activity"/>
    <property type="evidence" value="ECO:0007669"/>
    <property type="project" value="UniProtKB-ARBA"/>
</dbReference>
<dbReference type="Gene3D" id="3.40.50.12780">
    <property type="entry name" value="N-terminal domain of ligase-like"/>
    <property type="match status" value="1"/>
</dbReference>
<organism evidence="2">
    <name type="scientific">freshwater metagenome</name>
    <dbReference type="NCBI Taxonomy" id="449393"/>
    <lineage>
        <taxon>unclassified sequences</taxon>
        <taxon>metagenomes</taxon>
        <taxon>ecological metagenomes</taxon>
    </lineage>
</organism>
<dbReference type="EMBL" id="CAEZUS010000017">
    <property type="protein sequence ID" value="CAB4602911.1"/>
    <property type="molecule type" value="Genomic_DNA"/>
</dbReference>